<reference evidence="9" key="1">
    <citation type="submission" date="2018-10" db="EMBL/GenBank/DDBJ databases">
        <title>Transcriptome assembly of Aceria tosichella (Wheat curl mite) Type 2.</title>
        <authorList>
            <person name="Scully E.D."/>
            <person name="Geib S.M."/>
            <person name="Palmer N.A."/>
            <person name="Gupta A.K."/>
            <person name="Sarath G."/>
            <person name="Tatineni S."/>
        </authorList>
    </citation>
    <scope>NUCLEOTIDE SEQUENCE</scope>
    <source>
        <strain evidence="9">LincolnNE</strain>
    </source>
</reference>
<dbReference type="PANTHER" id="PTHR12411">
    <property type="entry name" value="CYSTEINE PROTEASE FAMILY C1-RELATED"/>
    <property type="match status" value="1"/>
</dbReference>
<evidence type="ECO:0000256" key="5">
    <source>
        <dbReference type="ARBA" id="ARBA00023145"/>
    </source>
</evidence>
<dbReference type="Gene3D" id="3.90.70.10">
    <property type="entry name" value="Cysteine proteinases"/>
    <property type="match status" value="1"/>
</dbReference>
<gene>
    <name evidence="9" type="primary">CATL_33</name>
    <name evidence="9" type="ORF">g.12393</name>
</gene>
<organism evidence="9">
    <name type="scientific">Aceria tosichella</name>
    <name type="common">wheat curl mite</name>
    <dbReference type="NCBI Taxonomy" id="561515"/>
    <lineage>
        <taxon>Eukaryota</taxon>
        <taxon>Metazoa</taxon>
        <taxon>Ecdysozoa</taxon>
        <taxon>Arthropoda</taxon>
        <taxon>Chelicerata</taxon>
        <taxon>Arachnida</taxon>
        <taxon>Acari</taxon>
        <taxon>Acariformes</taxon>
        <taxon>Trombidiformes</taxon>
        <taxon>Prostigmata</taxon>
        <taxon>Eupodina</taxon>
        <taxon>Eriophyoidea</taxon>
        <taxon>Eriophyidae</taxon>
        <taxon>Eriophyinae</taxon>
        <taxon>Aceriini</taxon>
        <taxon>Aceria</taxon>
    </lineage>
</organism>
<keyword evidence="5" id="KW-0865">Zymogen</keyword>
<dbReference type="Gene3D" id="1.10.287.2250">
    <property type="match status" value="1"/>
</dbReference>
<evidence type="ECO:0000256" key="3">
    <source>
        <dbReference type="ARBA" id="ARBA00022801"/>
    </source>
</evidence>
<dbReference type="AlphaFoldDB" id="A0A6G1S7X8"/>
<evidence type="ECO:0000313" key="9">
    <source>
        <dbReference type="EMBL" id="MDE46040.1"/>
    </source>
</evidence>
<dbReference type="PROSITE" id="PS00139">
    <property type="entry name" value="THIOL_PROTEASE_CYS"/>
    <property type="match status" value="1"/>
</dbReference>
<keyword evidence="2" id="KW-0645">Protease</keyword>
<accession>A0A6G1S7X8</accession>
<keyword evidence="6" id="KW-1015">Disulfide bond</keyword>
<sequence length="159" mass="18305">MKAIILLALICLATVGELVLARHSNLRDWEQYKRQHGKVYGTPEEEAKRFSLFLTTRDQIREHNSNDQASYKLGLNHMADWTQEERAQLNGYRYDPIEHEKRLEASRNDPFLQAILDDTAPLPAEVDWRKVPNRITKVKDQGHCGSCWAFATTGVLEGQ</sequence>
<evidence type="ECO:0000256" key="1">
    <source>
        <dbReference type="ARBA" id="ARBA00008455"/>
    </source>
</evidence>
<name>A0A6G1S7X8_9ACAR</name>
<feature type="domain" description="Cathepsin propeptide inhibitor" evidence="8">
    <location>
        <begin position="29"/>
        <end position="86"/>
    </location>
</feature>
<proteinExistence type="inferred from homology"/>
<evidence type="ECO:0000259" key="8">
    <source>
        <dbReference type="SMART" id="SM00848"/>
    </source>
</evidence>
<feature type="signal peptide" evidence="7">
    <location>
        <begin position="1"/>
        <end position="21"/>
    </location>
</feature>
<dbReference type="GO" id="GO:0006508">
    <property type="term" value="P:proteolysis"/>
    <property type="evidence" value="ECO:0007669"/>
    <property type="project" value="UniProtKB-KW"/>
</dbReference>
<protein>
    <submittedName>
        <fullName evidence="9">Cathepsin L</fullName>
    </submittedName>
</protein>
<dbReference type="Pfam" id="PF00112">
    <property type="entry name" value="Peptidase_C1"/>
    <property type="match status" value="1"/>
</dbReference>
<dbReference type="InterPro" id="IPR013128">
    <property type="entry name" value="Peptidase_C1A"/>
</dbReference>
<evidence type="ECO:0000256" key="2">
    <source>
        <dbReference type="ARBA" id="ARBA00022670"/>
    </source>
</evidence>
<evidence type="ECO:0000256" key="7">
    <source>
        <dbReference type="SAM" id="SignalP"/>
    </source>
</evidence>
<dbReference type="GO" id="GO:0008234">
    <property type="term" value="F:cysteine-type peptidase activity"/>
    <property type="evidence" value="ECO:0007669"/>
    <property type="project" value="UniProtKB-KW"/>
</dbReference>
<evidence type="ECO:0000256" key="4">
    <source>
        <dbReference type="ARBA" id="ARBA00022807"/>
    </source>
</evidence>
<keyword evidence="7" id="KW-0732">Signal</keyword>
<dbReference type="Pfam" id="PF08246">
    <property type="entry name" value="Inhibitor_I29"/>
    <property type="match status" value="1"/>
</dbReference>
<comment type="similarity">
    <text evidence="1">Belongs to the peptidase C1 family.</text>
</comment>
<keyword evidence="4" id="KW-0788">Thiol protease</keyword>
<dbReference type="InterPro" id="IPR000668">
    <property type="entry name" value="Peptidase_C1A_C"/>
</dbReference>
<dbReference type="SMART" id="SM00848">
    <property type="entry name" value="Inhibitor_I29"/>
    <property type="match status" value="1"/>
</dbReference>
<dbReference type="SUPFAM" id="SSF54001">
    <property type="entry name" value="Cysteine proteinases"/>
    <property type="match status" value="1"/>
</dbReference>
<evidence type="ECO:0000256" key="6">
    <source>
        <dbReference type="ARBA" id="ARBA00023157"/>
    </source>
</evidence>
<feature type="chain" id="PRO_5026349109" evidence="7">
    <location>
        <begin position="22"/>
        <end position="159"/>
    </location>
</feature>
<dbReference type="InterPro" id="IPR000169">
    <property type="entry name" value="Pept_cys_AS"/>
</dbReference>
<keyword evidence="3" id="KW-0378">Hydrolase</keyword>
<dbReference type="EMBL" id="GGYP01001269">
    <property type="protein sequence ID" value="MDE46040.1"/>
    <property type="molecule type" value="Transcribed_RNA"/>
</dbReference>
<dbReference type="InterPro" id="IPR038765">
    <property type="entry name" value="Papain-like_cys_pep_sf"/>
</dbReference>
<dbReference type="InterPro" id="IPR013201">
    <property type="entry name" value="Prot_inhib_I29"/>
</dbReference>